<dbReference type="RefSeq" id="WP_094982202.1">
    <property type="nucleotide sequence ID" value="NZ_CP072742.1"/>
</dbReference>
<dbReference type="SUPFAM" id="SSF46894">
    <property type="entry name" value="C-terminal effector domain of the bipartite response regulators"/>
    <property type="match status" value="1"/>
</dbReference>
<dbReference type="Gene3D" id="3.30.450.80">
    <property type="entry name" value="Transcription factor LuxR-like, autoinducer-binding domain"/>
    <property type="match status" value="1"/>
</dbReference>
<evidence type="ECO:0000256" key="1">
    <source>
        <dbReference type="ARBA" id="ARBA00023015"/>
    </source>
</evidence>
<dbReference type="PANTHER" id="PTHR44688:SF16">
    <property type="entry name" value="DNA-BINDING TRANSCRIPTIONAL ACTIVATOR DEVR_DOSR"/>
    <property type="match status" value="1"/>
</dbReference>
<dbReference type="Pfam" id="PF03472">
    <property type="entry name" value="Autoind_bind"/>
    <property type="match status" value="1"/>
</dbReference>
<reference evidence="6" key="1">
    <citation type="submission" date="2020-08" db="EMBL/GenBank/DDBJ databases">
        <title>Food and environmental bacterial isolates.</title>
        <authorList>
            <person name="Richter L."/>
            <person name="Du Plessis E.M."/>
            <person name="Duvenage S."/>
            <person name="Allam M."/>
            <person name="Korsten L."/>
        </authorList>
    </citation>
    <scope>NUCLEOTIDE SEQUENCE</scope>
    <source>
        <strain evidence="6">UPMP2127</strain>
    </source>
</reference>
<dbReference type="CDD" id="cd06170">
    <property type="entry name" value="LuxR_C_like"/>
    <property type="match status" value="1"/>
</dbReference>
<name>A0AAW3WP04_SERFO</name>
<dbReference type="InterPro" id="IPR000792">
    <property type="entry name" value="Tscrpt_reg_LuxR_C"/>
</dbReference>
<feature type="domain" description="HTH luxR-type" evidence="5">
    <location>
        <begin position="173"/>
        <end position="234"/>
    </location>
</feature>
<accession>A0AAW3WP04</accession>
<evidence type="ECO:0000256" key="3">
    <source>
        <dbReference type="ARBA" id="ARBA00023159"/>
    </source>
</evidence>
<evidence type="ECO:0000313" key="6">
    <source>
        <dbReference type="EMBL" id="MBC3212658.1"/>
    </source>
</evidence>
<evidence type="ECO:0000313" key="7">
    <source>
        <dbReference type="Proteomes" id="UP000659084"/>
    </source>
</evidence>
<proteinExistence type="predicted"/>
<keyword evidence="2" id="KW-0238">DNA-binding</keyword>
<dbReference type="EMBL" id="JACNYO010000008">
    <property type="protein sequence ID" value="MBC3212658.1"/>
    <property type="molecule type" value="Genomic_DNA"/>
</dbReference>
<dbReference type="InterPro" id="IPR036693">
    <property type="entry name" value="TF_LuxR_autoind-bd_dom_sf"/>
</dbReference>
<dbReference type="PROSITE" id="PS00622">
    <property type="entry name" value="HTH_LUXR_1"/>
    <property type="match status" value="1"/>
</dbReference>
<dbReference type="GO" id="GO:0006355">
    <property type="term" value="P:regulation of DNA-templated transcription"/>
    <property type="evidence" value="ECO:0007669"/>
    <property type="project" value="InterPro"/>
</dbReference>
<dbReference type="InterPro" id="IPR016032">
    <property type="entry name" value="Sig_transdc_resp-reg_C-effctor"/>
</dbReference>
<dbReference type="SUPFAM" id="SSF75516">
    <property type="entry name" value="Pheromone-binding domain of LuxR-like quorum-sensing transcription factors"/>
    <property type="match status" value="1"/>
</dbReference>
<dbReference type="SMART" id="SM00421">
    <property type="entry name" value="HTH_LUXR"/>
    <property type="match status" value="1"/>
</dbReference>
<sequence length="245" mass="28305">MSTFFSASQDEKNAFKNHLDKQIAEFGDFKYAHLILNKKDFMETLITSSYPSQWIDIYKERNYQCIDPVVLSALQRVSPFPWDESTPINPRLKPSDIFSHAKNYNITTGYTFVLHDHDHNLAMLTLTLNDSKSIDIEGQIHPNKARLQMLLANVHERFATRLQETARNNRDNSSEEKAPLTTRENEVLYWASMGKTYQEIAIILDVKVRTVKFHIGNIVKKMGVTNAKHAIRLGAEWQLVKPITR</sequence>
<dbReference type="Pfam" id="PF00196">
    <property type="entry name" value="GerE"/>
    <property type="match status" value="1"/>
</dbReference>
<comment type="caution">
    <text evidence="6">The sequence shown here is derived from an EMBL/GenBank/DDBJ whole genome shotgun (WGS) entry which is preliminary data.</text>
</comment>
<keyword evidence="3" id="KW-0010">Activator</keyword>
<protein>
    <submittedName>
        <fullName evidence="6">LuxR family transcriptional regulator</fullName>
    </submittedName>
</protein>
<dbReference type="InterPro" id="IPR036388">
    <property type="entry name" value="WH-like_DNA-bd_sf"/>
</dbReference>
<dbReference type="Proteomes" id="UP000659084">
    <property type="component" value="Unassembled WGS sequence"/>
</dbReference>
<dbReference type="GO" id="GO:0003677">
    <property type="term" value="F:DNA binding"/>
    <property type="evidence" value="ECO:0007669"/>
    <property type="project" value="UniProtKB-KW"/>
</dbReference>
<dbReference type="InterPro" id="IPR005143">
    <property type="entry name" value="TF_LuxR_autoind-bd_dom"/>
</dbReference>
<dbReference type="AlphaFoldDB" id="A0AAW3WP04"/>
<evidence type="ECO:0000256" key="2">
    <source>
        <dbReference type="ARBA" id="ARBA00023125"/>
    </source>
</evidence>
<organism evidence="6 7">
    <name type="scientific">Serratia fonticola</name>
    <dbReference type="NCBI Taxonomy" id="47917"/>
    <lineage>
        <taxon>Bacteria</taxon>
        <taxon>Pseudomonadati</taxon>
        <taxon>Pseudomonadota</taxon>
        <taxon>Gammaproteobacteria</taxon>
        <taxon>Enterobacterales</taxon>
        <taxon>Yersiniaceae</taxon>
        <taxon>Serratia</taxon>
    </lineage>
</organism>
<dbReference type="Gene3D" id="1.10.10.10">
    <property type="entry name" value="Winged helix-like DNA-binding domain superfamily/Winged helix DNA-binding domain"/>
    <property type="match status" value="1"/>
</dbReference>
<dbReference type="PRINTS" id="PR00038">
    <property type="entry name" value="HTHLUXR"/>
</dbReference>
<keyword evidence="1" id="KW-0805">Transcription regulation</keyword>
<evidence type="ECO:0000259" key="5">
    <source>
        <dbReference type="PROSITE" id="PS50043"/>
    </source>
</evidence>
<gene>
    <name evidence="6" type="ORF">H8J20_10955</name>
</gene>
<evidence type="ECO:0000256" key="4">
    <source>
        <dbReference type="ARBA" id="ARBA00023163"/>
    </source>
</evidence>
<keyword evidence="4" id="KW-0804">Transcription</keyword>
<dbReference type="PROSITE" id="PS50043">
    <property type="entry name" value="HTH_LUXR_2"/>
    <property type="match status" value="1"/>
</dbReference>
<dbReference type="PANTHER" id="PTHR44688">
    <property type="entry name" value="DNA-BINDING TRANSCRIPTIONAL ACTIVATOR DEVR_DOSR"/>
    <property type="match status" value="1"/>
</dbReference>